<dbReference type="Pfam" id="PF04294">
    <property type="entry name" value="VanW"/>
    <property type="match status" value="1"/>
</dbReference>
<dbReference type="AlphaFoldDB" id="A0A1H0X1U6"/>
<proteinExistence type="predicted"/>
<keyword evidence="1" id="KW-0732">Signal</keyword>
<dbReference type="STRING" id="930152.SAMN05216565_1244"/>
<protein>
    <submittedName>
        <fullName evidence="2">VanW like protein</fullName>
    </submittedName>
</protein>
<dbReference type="PROSITE" id="PS51257">
    <property type="entry name" value="PROKAR_LIPOPROTEIN"/>
    <property type="match status" value="1"/>
</dbReference>
<name>A0A1H0X1U6_9BACI</name>
<accession>A0A1H0X1U6</accession>
<evidence type="ECO:0000313" key="2">
    <source>
        <dbReference type="EMBL" id="SDP96934.1"/>
    </source>
</evidence>
<dbReference type="PANTHER" id="PTHR35788:SF1">
    <property type="entry name" value="EXPORTED PROTEIN"/>
    <property type="match status" value="1"/>
</dbReference>
<feature type="chain" id="PRO_5039332252" evidence="1">
    <location>
        <begin position="24"/>
        <end position="317"/>
    </location>
</feature>
<dbReference type="Proteomes" id="UP000199159">
    <property type="component" value="Unassembled WGS sequence"/>
</dbReference>
<evidence type="ECO:0000313" key="3">
    <source>
        <dbReference type="Proteomes" id="UP000199159"/>
    </source>
</evidence>
<dbReference type="InterPro" id="IPR052913">
    <property type="entry name" value="Glycopeptide_resist_protein"/>
</dbReference>
<dbReference type="PANTHER" id="PTHR35788">
    <property type="entry name" value="EXPORTED PROTEIN-RELATED"/>
    <property type="match status" value="1"/>
</dbReference>
<organism evidence="2 3">
    <name type="scientific">Litchfieldia salsa</name>
    <dbReference type="NCBI Taxonomy" id="930152"/>
    <lineage>
        <taxon>Bacteria</taxon>
        <taxon>Bacillati</taxon>
        <taxon>Bacillota</taxon>
        <taxon>Bacilli</taxon>
        <taxon>Bacillales</taxon>
        <taxon>Bacillaceae</taxon>
        <taxon>Litchfieldia</taxon>
    </lineage>
</organism>
<feature type="signal peptide" evidence="1">
    <location>
        <begin position="1"/>
        <end position="23"/>
    </location>
</feature>
<reference evidence="3" key="1">
    <citation type="submission" date="2016-10" db="EMBL/GenBank/DDBJ databases">
        <authorList>
            <person name="Varghese N."/>
            <person name="Submissions S."/>
        </authorList>
    </citation>
    <scope>NUCLEOTIDE SEQUENCE [LARGE SCALE GENOMIC DNA]</scope>
    <source>
        <strain evidence="3">IBRC-M10078</strain>
    </source>
</reference>
<gene>
    <name evidence="2" type="ORF">SAMN05216565_1244</name>
</gene>
<evidence type="ECO:0000256" key="1">
    <source>
        <dbReference type="SAM" id="SignalP"/>
    </source>
</evidence>
<dbReference type="EMBL" id="FNJU01000024">
    <property type="protein sequence ID" value="SDP96934.1"/>
    <property type="molecule type" value="Genomic_DNA"/>
</dbReference>
<dbReference type="InterPro" id="IPR007391">
    <property type="entry name" value="Vancomycin_resist_VanW"/>
</dbReference>
<sequence length="317" mass="35358">MRLKKKMVLLLGISLFLSGCSSLEIFESKEALHVSVNDVNHLNKQIKVSTKEFEHELSLIDRRDQTVIKSLKPFDYSDEAKYMEEMNALVKELALKYDQPMLPARISNEGSLINGQKRVILDEVILLEQLQNVSVFDKEIDLPITETEPNVTMETALGLEEVILGSYSTRFNPSVKGRTTNIALSAREIDQIVLGPGDRFYFNLIVGDSTPDKGYQLATVIENKQFVTGYGGGICQTSSTLYNAVEKAGLEIIELHHHSKDVGYVPKGKDATIAYGFKDFKFVNNKDYPIAINTVMDERAGTLEVQITSAGRFVAGQ</sequence>
<keyword evidence="3" id="KW-1185">Reference proteome</keyword>